<reference evidence="2 3" key="1">
    <citation type="submission" date="2023-07" db="EMBL/GenBank/DDBJ databases">
        <title>Sequencing the genomes of 1000 actinobacteria strains.</title>
        <authorList>
            <person name="Klenk H.-P."/>
        </authorList>
    </citation>
    <scope>NUCLEOTIDE SEQUENCE [LARGE SCALE GENOMIC DNA]</scope>
    <source>
        <strain evidence="2 3">DSM 22966</strain>
    </source>
</reference>
<keyword evidence="1" id="KW-0812">Transmembrane</keyword>
<dbReference type="Proteomes" id="UP001183794">
    <property type="component" value="Unassembled WGS sequence"/>
</dbReference>
<keyword evidence="3" id="KW-1185">Reference proteome</keyword>
<proteinExistence type="predicted"/>
<feature type="transmembrane region" description="Helical" evidence="1">
    <location>
        <begin position="6"/>
        <end position="28"/>
    </location>
</feature>
<accession>A0ABU2B351</accession>
<protein>
    <recommendedName>
        <fullName evidence="4">DUF4282 domain-containing protein</fullName>
    </recommendedName>
</protein>
<keyword evidence="1" id="KW-0472">Membrane</keyword>
<dbReference type="EMBL" id="JAVDYJ010000001">
    <property type="protein sequence ID" value="MDR7348038.1"/>
    <property type="molecule type" value="Genomic_DNA"/>
</dbReference>
<evidence type="ECO:0000313" key="3">
    <source>
        <dbReference type="Proteomes" id="UP001183794"/>
    </source>
</evidence>
<dbReference type="Pfam" id="PF14110">
    <property type="entry name" value="DUF4282"/>
    <property type="match status" value="1"/>
</dbReference>
<sequence length="58" mass="6556">MTQEPLVGLLGLLLGWIPMLLVLIFARLTLEFYVAMARTAQNTAGTRMELERMRSFNG</sequence>
<name>A0ABU2B351_9MICC</name>
<organism evidence="2 3">
    <name type="scientific">Enteractinococcus fodinae</name>
    <dbReference type="NCBI Taxonomy" id="684663"/>
    <lineage>
        <taxon>Bacteria</taxon>
        <taxon>Bacillati</taxon>
        <taxon>Actinomycetota</taxon>
        <taxon>Actinomycetes</taxon>
        <taxon>Micrococcales</taxon>
        <taxon>Micrococcaceae</taxon>
    </lineage>
</organism>
<keyword evidence="1" id="KW-1133">Transmembrane helix</keyword>
<gene>
    <name evidence="2" type="ORF">J2S62_002295</name>
</gene>
<evidence type="ECO:0000313" key="2">
    <source>
        <dbReference type="EMBL" id="MDR7348038.1"/>
    </source>
</evidence>
<evidence type="ECO:0000256" key="1">
    <source>
        <dbReference type="SAM" id="Phobius"/>
    </source>
</evidence>
<evidence type="ECO:0008006" key="4">
    <source>
        <dbReference type="Google" id="ProtNLM"/>
    </source>
</evidence>
<dbReference type="InterPro" id="IPR025557">
    <property type="entry name" value="DUF4282"/>
</dbReference>
<comment type="caution">
    <text evidence="2">The sequence shown here is derived from an EMBL/GenBank/DDBJ whole genome shotgun (WGS) entry which is preliminary data.</text>
</comment>